<evidence type="ECO:0000256" key="1">
    <source>
        <dbReference type="ARBA" id="ARBA00000885"/>
    </source>
</evidence>
<dbReference type="AlphaFoldDB" id="A0A8K0JYP2"/>
<feature type="region of interest" description="Disordered" evidence="7">
    <location>
        <begin position="696"/>
        <end position="722"/>
    </location>
</feature>
<name>A0A8K0JYP2_LADFU</name>
<comment type="pathway">
    <text evidence="2">Protein modification; protein ubiquitination.</text>
</comment>
<dbReference type="GO" id="GO:0006511">
    <property type="term" value="P:ubiquitin-dependent protein catabolic process"/>
    <property type="evidence" value="ECO:0007669"/>
    <property type="project" value="TreeGrafter"/>
</dbReference>
<dbReference type="SMART" id="SM00015">
    <property type="entry name" value="IQ"/>
    <property type="match status" value="1"/>
</dbReference>
<comment type="catalytic activity">
    <reaction evidence="1">
        <text>S-ubiquitinyl-[E2 ubiquitin-conjugating enzyme]-L-cysteine + [acceptor protein]-L-lysine = [E2 ubiquitin-conjugating enzyme]-L-cysteine + N(6)-ubiquitinyl-[acceptor protein]-L-lysine.</text>
        <dbReference type="EC" id="2.3.2.26"/>
    </reaction>
</comment>
<dbReference type="GO" id="GO:0061630">
    <property type="term" value="F:ubiquitin protein ligase activity"/>
    <property type="evidence" value="ECO:0007669"/>
    <property type="project" value="UniProtKB-EC"/>
</dbReference>
<dbReference type="InterPro" id="IPR000048">
    <property type="entry name" value="IQ_motif_EF-hand-BS"/>
</dbReference>
<dbReference type="PANTHER" id="PTHR45700">
    <property type="entry name" value="UBIQUITIN-PROTEIN LIGASE E3C"/>
    <property type="match status" value="1"/>
</dbReference>
<accession>A0A8K0JYP2</accession>
<feature type="compositionally biased region" description="Basic residues" evidence="7">
    <location>
        <begin position="712"/>
        <end position="722"/>
    </location>
</feature>
<gene>
    <name evidence="9" type="ORF">J437_LFUL004210</name>
</gene>
<feature type="compositionally biased region" description="Acidic residues" evidence="7">
    <location>
        <begin position="421"/>
        <end position="434"/>
    </location>
</feature>
<dbReference type="Gene3D" id="1.20.5.190">
    <property type="match status" value="1"/>
</dbReference>
<feature type="compositionally biased region" description="Basic and acidic residues" evidence="7">
    <location>
        <begin position="1"/>
        <end position="13"/>
    </location>
</feature>
<feature type="compositionally biased region" description="Polar residues" evidence="7">
    <location>
        <begin position="607"/>
        <end position="617"/>
    </location>
</feature>
<reference evidence="9" key="2">
    <citation type="submission" date="2017-10" db="EMBL/GenBank/DDBJ databases">
        <title>Ladona fulva Genome sequencing and assembly.</title>
        <authorList>
            <person name="Murali S."/>
            <person name="Richards S."/>
            <person name="Bandaranaike D."/>
            <person name="Bellair M."/>
            <person name="Blankenburg K."/>
            <person name="Chao H."/>
            <person name="Dinh H."/>
            <person name="Doddapaneni H."/>
            <person name="Dugan-Rocha S."/>
            <person name="Elkadiri S."/>
            <person name="Gnanaolivu R."/>
            <person name="Hernandez B."/>
            <person name="Skinner E."/>
            <person name="Javaid M."/>
            <person name="Lee S."/>
            <person name="Li M."/>
            <person name="Ming W."/>
            <person name="Munidasa M."/>
            <person name="Muniz J."/>
            <person name="Nguyen L."/>
            <person name="Hughes D."/>
            <person name="Osuji N."/>
            <person name="Pu L.-L."/>
            <person name="Puazo M."/>
            <person name="Qu C."/>
            <person name="Quiroz J."/>
            <person name="Raj R."/>
            <person name="Weissenberger G."/>
            <person name="Xin Y."/>
            <person name="Zou X."/>
            <person name="Han Y."/>
            <person name="Worley K."/>
            <person name="Muzny D."/>
            <person name="Gibbs R."/>
        </authorList>
    </citation>
    <scope>NUCLEOTIDE SEQUENCE</scope>
    <source>
        <strain evidence="9">Sampled in the wild</strain>
    </source>
</reference>
<dbReference type="SUPFAM" id="SSF56204">
    <property type="entry name" value="Hect, E3 ligase catalytic domain"/>
    <property type="match status" value="1"/>
</dbReference>
<dbReference type="FunFam" id="3.30.2160.10:FF:000002">
    <property type="entry name" value="Putative Ubiquitin-protein ligase E3C"/>
    <property type="match status" value="1"/>
</dbReference>
<evidence type="ECO:0000256" key="7">
    <source>
        <dbReference type="SAM" id="MobiDB-lite"/>
    </source>
</evidence>
<reference evidence="9" key="1">
    <citation type="submission" date="2013-04" db="EMBL/GenBank/DDBJ databases">
        <authorList>
            <person name="Qu J."/>
            <person name="Murali S.C."/>
            <person name="Bandaranaike D."/>
            <person name="Bellair M."/>
            <person name="Blankenburg K."/>
            <person name="Chao H."/>
            <person name="Dinh H."/>
            <person name="Doddapaneni H."/>
            <person name="Downs B."/>
            <person name="Dugan-Rocha S."/>
            <person name="Elkadiri S."/>
            <person name="Gnanaolivu R.D."/>
            <person name="Hernandez B."/>
            <person name="Javaid M."/>
            <person name="Jayaseelan J.C."/>
            <person name="Lee S."/>
            <person name="Li M."/>
            <person name="Ming W."/>
            <person name="Munidasa M."/>
            <person name="Muniz J."/>
            <person name="Nguyen L."/>
            <person name="Ongeri F."/>
            <person name="Osuji N."/>
            <person name="Pu L.-L."/>
            <person name="Puazo M."/>
            <person name="Qu C."/>
            <person name="Quiroz J."/>
            <person name="Raj R."/>
            <person name="Weissenberger G."/>
            <person name="Xin Y."/>
            <person name="Zou X."/>
            <person name="Han Y."/>
            <person name="Richards S."/>
            <person name="Worley K."/>
            <person name="Muzny D."/>
            <person name="Gibbs R."/>
        </authorList>
    </citation>
    <scope>NUCLEOTIDE SEQUENCE</scope>
    <source>
        <strain evidence="9">Sampled in the wild</strain>
    </source>
</reference>
<feature type="region of interest" description="Disordered" evidence="7">
    <location>
        <begin position="607"/>
        <end position="642"/>
    </location>
</feature>
<dbReference type="GO" id="GO:0000209">
    <property type="term" value="P:protein polyubiquitination"/>
    <property type="evidence" value="ECO:0007669"/>
    <property type="project" value="InterPro"/>
</dbReference>
<dbReference type="EMBL" id="KZ308199">
    <property type="protein sequence ID" value="KAG8224519.1"/>
    <property type="molecule type" value="Genomic_DNA"/>
</dbReference>
<dbReference type="EC" id="2.3.2.26" evidence="3"/>
<feature type="region of interest" description="Disordered" evidence="7">
    <location>
        <begin position="409"/>
        <end position="442"/>
    </location>
</feature>
<keyword evidence="10" id="KW-1185">Reference proteome</keyword>
<dbReference type="Proteomes" id="UP000792457">
    <property type="component" value="Unassembled WGS sequence"/>
</dbReference>
<dbReference type="InterPro" id="IPR035983">
    <property type="entry name" value="Hect_E3_ubiquitin_ligase"/>
</dbReference>
<dbReference type="SMART" id="SM00119">
    <property type="entry name" value="HECTc"/>
    <property type="match status" value="1"/>
</dbReference>
<dbReference type="Pfam" id="PF00632">
    <property type="entry name" value="HECT"/>
    <property type="match status" value="1"/>
</dbReference>
<feature type="compositionally biased region" description="Polar residues" evidence="7">
    <location>
        <begin position="628"/>
        <end position="642"/>
    </location>
</feature>
<dbReference type="OrthoDB" id="8068875at2759"/>
<evidence type="ECO:0000313" key="10">
    <source>
        <dbReference type="Proteomes" id="UP000792457"/>
    </source>
</evidence>
<dbReference type="CDD" id="cd23767">
    <property type="entry name" value="IQCD"/>
    <property type="match status" value="1"/>
</dbReference>
<evidence type="ECO:0000256" key="3">
    <source>
        <dbReference type="ARBA" id="ARBA00012485"/>
    </source>
</evidence>
<evidence type="ECO:0000256" key="5">
    <source>
        <dbReference type="ARBA" id="ARBA00022786"/>
    </source>
</evidence>
<dbReference type="Gene3D" id="3.30.2160.10">
    <property type="entry name" value="Hect, E3 ligase catalytic domain"/>
    <property type="match status" value="1"/>
</dbReference>
<keyword evidence="5 6" id="KW-0833">Ubl conjugation pathway</keyword>
<proteinExistence type="predicted"/>
<evidence type="ECO:0000256" key="6">
    <source>
        <dbReference type="PROSITE-ProRule" id="PRU00104"/>
    </source>
</evidence>
<feature type="compositionally biased region" description="Polar residues" evidence="7">
    <location>
        <begin position="409"/>
        <end position="420"/>
    </location>
</feature>
<comment type="caution">
    <text evidence="6">Lacks conserved residue(s) required for the propagation of feature annotation.</text>
</comment>
<dbReference type="PANTHER" id="PTHR45700:SF2">
    <property type="entry name" value="UBIQUITIN-PROTEIN LIGASE E3C"/>
    <property type="match status" value="1"/>
</dbReference>
<dbReference type="InterPro" id="IPR000569">
    <property type="entry name" value="HECT_dom"/>
</dbReference>
<evidence type="ECO:0000313" key="9">
    <source>
        <dbReference type="EMBL" id="KAG8224519.1"/>
    </source>
</evidence>
<evidence type="ECO:0000259" key="8">
    <source>
        <dbReference type="PROSITE" id="PS50237"/>
    </source>
</evidence>
<sequence>MFSFDGDFRRKPQQDLSGSTRKEKREALLQRAQSERLKREESRRQHNSAILIQAFYRGHRTRCILRSKLREDFDRMIRESNISQWTVEDLVQPLSYLLAFYSEMACMSQILVRLSSPVINICISGNHSNGASNPSAGAHQNSFSESTMWAWKLRKLLHICLCHAVSIAAASSTHVDEESSASGAAAGMALPLRMLEIFTFQEGLEKIVGQGNSLLVVRHLFVTYQYLIRKGVTPRPPTPLAACLVDLVARPLLLLSASKEPSHVSPHPSEAIRLFTVPYLASLPVFPYIELLEALQPSAWPDEDEFMDVDEEDSEEDSCHCDGKSGAVPKMSKHYLCLRVKGGLNRVSVPQTTWLLYSLLTLEGRQYGLNRDASGVATLNYLRILACLTTWISKWCRGKGRIRDGGSNCGQSSLCSGSNSELEEDEEEDIEEEERSPRGRREERQVIDECVMMLNDPGRVNSLLAAVDQSKDPSVMNALCRLCHNLLLSRHLAVHQFRLLYMLAFKPSFLRRLWSAILTASQISPLFGPSPESATSKGTSSNLAPFSPSNSRLNLLRLISGGVETSPEEAGRIVPLLAVFCALFTLLIVTLHDGEFYADGSLPGGESNSISHTQCQENDAEMSKAGQHPQQKVHQSTNFPVSNSPPVMPFTLPELASLSLSLKDACLGLVELAFPESRPGVRDDYRTALRGQPQSVWTYGPEGVSQQGGQSQRRRIDRQRNKWRKKRSRHVWSHLFKACVSLLRQLHTRDARRPFCPEGHWISRQVAILQTDSGVSKGSSTSAMTMVAYDLAFRRRGRPYRPFQGLRALTQEEMEDGPPLSTREVRTATILREVPFVVAFQERVLAFQGLVLRDKMERQGEAAYFLQGPSIHISVRRTHLYEDAYEKLSPDNEPDLRLKMRVQMVNAVGMGEAGVDGGGVFREFLSELIKTTFDPNRGFFRLTRDNTLYPSPGAPLILGQDFPRHYYFAGRILGKALYENLLVELPLADFFLSKLVGRHSDVDVHHLASLDPQLHRNLIYLKSYDGDIADLNLDFTVINEELGETRVDELKPGGANIPVTATNRIEYIHLMADYKLNRQIRAQCNAFKQVSSSCI</sequence>
<feature type="region of interest" description="Disordered" evidence="7">
    <location>
        <begin position="1"/>
        <end position="43"/>
    </location>
</feature>
<evidence type="ECO:0000256" key="2">
    <source>
        <dbReference type="ARBA" id="ARBA00004906"/>
    </source>
</evidence>
<keyword evidence="4" id="KW-0808">Transferase</keyword>
<evidence type="ECO:0000256" key="4">
    <source>
        <dbReference type="ARBA" id="ARBA00022679"/>
    </source>
</evidence>
<protein>
    <recommendedName>
        <fullName evidence="3">HECT-type E3 ubiquitin transferase</fullName>
        <ecNumber evidence="3">2.3.2.26</ecNumber>
    </recommendedName>
</protein>
<organism evidence="9 10">
    <name type="scientific">Ladona fulva</name>
    <name type="common">Scarce chaser dragonfly</name>
    <name type="synonym">Libellula fulva</name>
    <dbReference type="NCBI Taxonomy" id="123851"/>
    <lineage>
        <taxon>Eukaryota</taxon>
        <taxon>Metazoa</taxon>
        <taxon>Ecdysozoa</taxon>
        <taxon>Arthropoda</taxon>
        <taxon>Hexapoda</taxon>
        <taxon>Insecta</taxon>
        <taxon>Pterygota</taxon>
        <taxon>Palaeoptera</taxon>
        <taxon>Odonata</taxon>
        <taxon>Epiprocta</taxon>
        <taxon>Anisoptera</taxon>
        <taxon>Libelluloidea</taxon>
        <taxon>Libellulidae</taxon>
        <taxon>Ladona</taxon>
    </lineage>
</organism>
<dbReference type="Gene3D" id="3.90.1750.10">
    <property type="entry name" value="Hect, E3 ligase catalytic domains"/>
    <property type="match status" value="1"/>
</dbReference>
<dbReference type="GO" id="GO:0009966">
    <property type="term" value="P:regulation of signal transduction"/>
    <property type="evidence" value="ECO:0007669"/>
    <property type="project" value="UniProtKB-ARBA"/>
</dbReference>
<feature type="domain" description="HECT" evidence="8">
    <location>
        <begin position="892"/>
        <end position="1095"/>
    </location>
</feature>
<dbReference type="InterPro" id="IPR044611">
    <property type="entry name" value="E3A/B/C-like"/>
</dbReference>
<feature type="compositionally biased region" description="Basic and acidic residues" evidence="7">
    <location>
        <begin position="20"/>
        <end position="43"/>
    </location>
</feature>
<dbReference type="FunFam" id="3.90.1750.10:FF:000014">
    <property type="entry name" value="Putative Ubiquitin-protein ligase E3C"/>
    <property type="match status" value="1"/>
</dbReference>
<comment type="caution">
    <text evidence="9">The sequence shown here is derived from an EMBL/GenBank/DDBJ whole genome shotgun (WGS) entry which is preliminary data.</text>
</comment>
<dbReference type="PROSITE" id="PS50237">
    <property type="entry name" value="HECT"/>
    <property type="match status" value="1"/>
</dbReference>
<dbReference type="PROSITE" id="PS50096">
    <property type="entry name" value="IQ"/>
    <property type="match status" value="1"/>
</dbReference>